<accession>A0A5B8I6M6</accession>
<dbReference type="Proteomes" id="UP000320591">
    <property type="component" value="Chromosome"/>
</dbReference>
<proteinExistence type="predicted"/>
<dbReference type="EMBL" id="CP042220">
    <property type="protein sequence ID" value="QDX30141.1"/>
    <property type="molecule type" value="Genomic_DNA"/>
</dbReference>
<keyword evidence="2" id="KW-1185">Reference proteome</keyword>
<organism evidence="1 2">
    <name type="scientific">Dickeya poaceiphila</name>
    <dbReference type="NCBI Taxonomy" id="568768"/>
    <lineage>
        <taxon>Bacteria</taxon>
        <taxon>Pseudomonadati</taxon>
        <taxon>Pseudomonadota</taxon>
        <taxon>Gammaproteobacteria</taxon>
        <taxon>Enterobacterales</taxon>
        <taxon>Pectobacteriaceae</taxon>
        <taxon>Dickeya</taxon>
    </lineage>
</organism>
<sequence>MTGLCVCLYEFVSRIGGWIEDNHPDQRWRRAVLYIIVGMSRCVAADRQGFLGLTIIFRGGM</sequence>
<evidence type="ECO:0000313" key="1">
    <source>
        <dbReference type="EMBL" id="QDX30141.1"/>
    </source>
</evidence>
<gene>
    <name evidence="1" type="ORF">Dpoa569_0002005</name>
</gene>
<dbReference type="AlphaFoldDB" id="A0A5B8I6M6"/>
<name>A0A5B8I6M6_9GAMM</name>
<evidence type="ECO:0000313" key="2">
    <source>
        <dbReference type="Proteomes" id="UP000320591"/>
    </source>
</evidence>
<protein>
    <submittedName>
        <fullName evidence="1">Uncharacterized protein</fullName>
    </submittedName>
</protein>
<dbReference type="KEGG" id="dic:Dpoa569_0002005"/>
<reference evidence="1 2" key="1">
    <citation type="journal article" date="2019" name="Environ. Microbiol.">
        <title>The phytopathogenic nature of Dickeya aquatica 174/2 and the dynamic early evolution of Dickeya pathogenicity.</title>
        <authorList>
            <person name="Duprey A."/>
            <person name="Taib N."/>
            <person name="Leonard S."/>
            <person name="Garin T."/>
            <person name="Flandrois J.P."/>
            <person name="Nasser W."/>
            <person name="Brochier-Armanet C."/>
            <person name="Reverchon S."/>
        </authorList>
    </citation>
    <scope>NUCLEOTIDE SEQUENCE [LARGE SCALE GENOMIC DNA]</scope>
    <source>
        <strain evidence="1 2">NCPPB 569</strain>
    </source>
</reference>